<sequence>MHVKKTTIALFLSCAASLMPAAAFAKGASETASLGGMSVAASPLLSVTGHPLQGSVAGAFGSGLVVVSLVEGSADTFRVVLEKAADGSKATVAMSASAVRAAGLSVGKTVNVVSEATGHSLVYMGKLLAFIPNTAGEALLHRSRVDQEAAPALQP</sequence>
<dbReference type="AlphaFoldDB" id="A0A2S0PCF5"/>
<feature type="chain" id="PRO_5015676647" description="DUF5666 domain-containing protein" evidence="1">
    <location>
        <begin position="26"/>
        <end position="155"/>
    </location>
</feature>
<gene>
    <name evidence="2" type="ORF">DAI18_13880</name>
</gene>
<dbReference type="Proteomes" id="UP000244173">
    <property type="component" value="Chromosome"/>
</dbReference>
<protein>
    <recommendedName>
        <fullName evidence="4">DUF5666 domain-containing protein</fullName>
    </recommendedName>
</protein>
<dbReference type="KEGG" id="maer:DAI18_13880"/>
<feature type="signal peptide" evidence="1">
    <location>
        <begin position="1"/>
        <end position="25"/>
    </location>
</feature>
<dbReference type="STRING" id="1122240.GCA_000620105_01513"/>
<evidence type="ECO:0000313" key="3">
    <source>
        <dbReference type="Proteomes" id="UP000244173"/>
    </source>
</evidence>
<reference evidence="2 3" key="1">
    <citation type="submission" date="2018-04" db="EMBL/GenBank/DDBJ databases">
        <title>Denitrifier Microvirgula.</title>
        <authorList>
            <person name="Anderson E."/>
            <person name="Jang J."/>
            <person name="Ishii S."/>
        </authorList>
    </citation>
    <scope>NUCLEOTIDE SEQUENCE [LARGE SCALE GENOMIC DNA]</scope>
    <source>
        <strain evidence="2 3">BE2.4</strain>
    </source>
</reference>
<accession>A0A2S0PCF5</accession>
<proteinExistence type="predicted"/>
<evidence type="ECO:0000256" key="1">
    <source>
        <dbReference type="SAM" id="SignalP"/>
    </source>
</evidence>
<name>A0A2S0PCF5_9NEIS</name>
<evidence type="ECO:0008006" key="4">
    <source>
        <dbReference type="Google" id="ProtNLM"/>
    </source>
</evidence>
<dbReference type="RefSeq" id="WP_051528760.1">
    <property type="nucleotide sequence ID" value="NZ_CP028519.1"/>
</dbReference>
<dbReference type="OrthoDB" id="5986644at2"/>
<dbReference type="EMBL" id="CP028519">
    <property type="protein sequence ID" value="AVY95012.1"/>
    <property type="molecule type" value="Genomic_DNA"/>
</dbReference>
<keyword evidence="1" id="KW-0732">Signal</keyword>
<keyword evidence="3" id="KW-1185">Reference proteome</keyword>
<organism evidence="2 3">
    <name type="scientific">Microvirgula aerodenitrificans</name>
    <dbReference type="NCBI Taxonomy" id="57480"/>
    <lineage>
        <taxon>Bacteria</taxon>
        <taxon>Pseudomonadati</taxon>
        <taxon>Pseudomonadota</taxon>
        <taxon>Betaproteobacteria</taxon>
        <taxon>Neisseriales</taxon>
        <taxon>Aquaspirillaceae</taxon>
        <taxon>Microvirgula</taxon>
    </lineage>
</organism>
<evidence type="ECO:0000313" key="2">
    <source>
        <dbReference type="EMBL" id="AVY95012.1"/>
    </source>
</evidence>